<evidence type="ECO:0000256" key="1">
    <source>
        <dbReference type="ARBA" id="ARBA00023015"/>
    </source>
</evidence>
<accession>A0AAV4ZG95</accession>
<evidence type="ECO:0000256" key="2">
    <source>
        <dbReference type="ARBA" id="ARBA00023125"/>
    </source>
</evidence>
<dbReference type="InterPro" id="IPR014710">
    <property type="entry name" value="RmlC-like_jellyroll"/>
</dbReference>
<feature type="domain" description="HTH crp-type" evidence="4">
    <location>
        <begin position="148"/>
        <end position="222"/>
    </location>
</feature>
<evidence type="ECO:0000256" key="3">
    <source>
        <dbReference type="ARBA" id="ARBA00023163"/>
    </source>
</evidence>
<dbReference type="Pfam" id="PF00027">
    <property type="entry name" value="cNMP_binding"/>
    <property type="match status" value="1"/>
</dbReference>
<dbReference type="InterPro" id="IPR018490">
    <property type="entry name" value="cNMP-bd_dom_sf"/>
</dbReference>
<dbReference type="InterPro" id="IPR036390">
    <property type="entry name" value="WH_DNA-bd_sf"/>
</dbReference>
<dbReference type="InterPro" id="IPR036388">
    <property type="entry name" value="WH-like_DNA-bd_sf"/>
</dbReference>
<dbReference type="Pfam" id="PF13545">
    <property type="entry name" value="HTH_Crp_2"/>
    <property type="match status" value="1"/>
</dbReference>
<proteinExistence type="predicted"/>
<dbReference type="GO" id="GO:0006355">
    <property type="term" value="P:regulation of DNA-templated transcription"/>
    <property type="evidence" value="ECO:0007669"/>
    <property type="project" value="InterPro"/>
</dbReference>
<protein>
    <recommendedName>
        <fullName evidence="4">HTH crp-type domain-containing protein</fullName>
    </recommendedName>
</protein>
<dbReference type="GO" id="GO:0003677">
    <property type="term" value="F:DNA binding"/>
    <property type="evidence" value="ECO:0007669"/>
    <property type="project" value="UniProtKB-KW"/>
</dbReference>
<keyword evidence="3" id="KW-0804">Transcription</keyword>
<sequence>MPLHAILAGLTRRLDRAGLLGAPERQVLLGLKPQRRQVPARADIRGTRDHDGAHLIVSGVACRYEMLPDGTRCIIALYFPGEFCGVPLLVPRTVTSTVGALSACVVADVPLGTLATLVRAYPRIGLALWWLSVVELSIAQEWLVNAGRDAERRIAHAICEILARQRASGCDEHEVFSNGIRQVTLADITAVSTVHVNRVLHALQEGHLIKLAKGVVTVPDFARLAAFAGFHPGYLHLSDGATAAPSEAGAPGVSVFGERPDARGFAAVRRGPMRG</sequence>
<dbReference type="SUPFAM" id="SSF51206">
    <property type="entry name" value="cAMP-binding domain-like"/>
    <property type="match status" value="1"/>
</dbReference>
<dbReference type="AlphaFoldDB" id="A0AAV4ZG95"/>
<name>A0AAV4ZG95_9HYPH</name>
<keyword evidence="6" id="KW-1185">Reference proteome</keyword>
<reference evidence="5" key="2">
    <citation type="submission" date="2021-08" db="EMBL/GenBank/DDBJ databases">
        <authorList>
            <person name="Tani A."/>
            <person name="Ola A."/>
            <person name="Ogura Y."/>
            <person name="Katsura K."/>
            <person name="Hayashi T."/>
        </authorList>
    </citation>
    <scope>NUCLEOTIDE SEQUENCE</scope>
    <source>
        <strain evidence="5">DSM 16372</strain>
    </source>
</reference>
<dbReference type="CDD" id="cd00038">
    <property type="entry name" value="CAP_ED"/>
    <property type="match status" value="1"/>
</dbReference>
<evidence type="ECO:0000313" key="5">
    <source>
        <dbReference type="EMBL" id="GJD87223.1"/>
    </source>
</evidence>
<dbReference type="Proteomes" id="UP001055247">
    <property type="component" value="Unassembled WGS sequence"/>
</dbReference>
<dbReference type="Gene3D" id="2.60.120.10">
    <property type="entry name" value="Jelly Rolls"/>
    <property type="match status" value="1"/>
</dbReference>
<keyword evidence="1" id="KW-0805">Transcription regulation</keyword>
<comment type="caution">
    <text evidence="5">The sequence shown here is derived from an EMBL/GenBank/DDBJ whole genome shotgun (WGS) entry which is preliminary data.</text>
</comment>
<dbReference type="RefSeq" id="WP_066923823.1">
    <property type="nucleotide sequence ID" value="NZ_BPQO01000002.1"/>
</dbReference>
<dbReference type="EMBL" id="BPQO01000002">
    <property type="protein sequence ID" value="GJD87223.1"/>
    <property type="molecule type" value="Genomic_DNA"/>
</dbReference>
<reference evidence="5" key="1">
    <citation type="journal article" date="2016" name="Front. Microbiol.">
        <title>Genome Sequence of the Piezophilic, Mesophilic Sulfate-Reducing Bacterium Desulfovibrio indicus J2T.</title>
        <authorList>
            <person name="Cao J."/>
            <person name="Maignien L."/>
            <person name="Shao Z."/>
            <person name="Alain K."/>
            <person name="Jebbar M."/>
        </authorList>
    </citation>
    <scope>NUCLEOTIDE SEQUENCE</scope>
    <source>
        <strain evidence="5">DSM 16372</strain>
    </source>
</reference>
<dbReference type="SUPFAM" id="SSF46785">
    <property type="entry name" value="Winged helix' DNA-binding domain"/>
    <property type="match status" value="1"/>
</dbReference>
<dbReference type="PROSITE" id="PS51063">
    <property type="entry name" value="HTH_CRP_2"/>
    <property type="match status" value="1"/>
</dbReference>
<gene>
    <name evidence="5" type="ORF">BHAOGJBA_0723</name>
</gene>
<dbReference type="InterPro" id="IPR012318">
    <property type="entry name" value="HTH_CRP"/>
</dbReference>
<organism evidence="5 6">
    <name type="scientific">Methylobacterium hispanicum</name>
    <dbReference type="NCBI Taxonomy" id="270350"/>
    <lineage>
        <taxon>Bacteria</taxon>
        <taxon>Pseudomonadati</taxon>
        <taxon>Pseudomonadota</taxon>
        <taxon>Alphaproteobacteria</taxon>
        <taxon>Hyphomicrobiales</taxon>
        <taxon>Methylobacteriaceae</taxon>
        <taxon>Methylobacterium</taxon>
    </lineage>
</organism>
<dbReference type="Gene3D" id="1.10.10.10">
    <property type="entry name" value="Winged helix-like DNA-binding domain superfamily/Winged helix DNA-binding domain"/>
    <property type="match status" value="1"/>
</dbReference>
<evidence type="ECO:0000313" key="6">
    <source>
        <dbReference type="Proteomes" id="UP001055247"/>
    </source>
</evidence>
<keyword evidence="2" id="KW-0238">DNA-binding</keyword>
<dbReference type="InterPro" id="IPR000595">
    <property type="entry name" value="cNMP-bd_dom"/>
</dbReference>
<evidence type="ECO:0000259" key="4">
    <source>
        <dbReference type="PROSITE" id="PS51063"/>
    </source>
</evidence>